<comment type="caution">
    <text evidence="5">The sequence shown here is derived from an EMBL/GenBank/DDBJ whole genome shotgun (WGS) entry which is preliminary data.</text>
</comment>
<accession>A0A9W6RKK3</accession>
<gene>
    <name evidence="5" type="ORF">Airi01_061430</name>
</gene>
<dbReference type="InterPro" id="IPR002577">
    <property type="entry name" value="HTH_HxlR"/>
</dbReference>
<proteinExistence type="predicted"/>
<evidence type="ECO:0000256" key="3">
    <source>
        <dbReference type="ARBA" id="ARBA00023163"/>
    </source>
</evidence>
<dbReference type="RefSeq" id="WP_285628025.1">
    <property type="nucleotide sequence ID" value="NZ_BSTJ01000008.1"/>
</dbReference>
<protein>
    <submittedName>
        <fullName evidence="5">HxlR family transcriptional regulator</fullName>
    </submittedName>
</protein>
<dbReference type="AlphaFoldDB" id="A0A9W6RKK3"/>
<dbReference type="EMBL" id="BSTJ01000008">
    <property type="protein sequence ID" value="GLY77876.1"/>
    <property type="molecule type" value="Genomic_DNA"/>
</dbReference>
<keyword evidence="3" id="KW-0804">Transcription</keyword>
<dbReference type="Pfam" id="PF01638">
    <property type="entry name" value="HxlR"/>
    <property type="match status" value="1"/>
</dbReference>
<sequence>MARPAPSEARAQESPHSVSCRARDILGRIGDKWSLYVIFVLGEQTLRFTELKRGVEGISQRMLTVTLRGLERDGIVSRTVYPVVPPRVEYSLTPMGRTLLDTVGTLVRWADDHVERIQHARTAYDAREA</sequence>
<reference evidence="5" key="1">
    <citation type="submission" date="2023-03" db="EMBL/GenBank/DDBJ databases">
        <title>Actinoallomurus iriomotensis NBRC 103681.</title>
        <authorList>
            <person name="Ichikawa N."/>
            <person name="Sato H."/>
            <person name="Tonouchi N."/>
        </authorList>
    </citation>
    <scope>NUCLEOTIDE SEQUENCE</scope>
    <source>
        <strain evidence="5">NBRC 103681</strain>
    </source>
</reference>
<dbReference type="PROSITE" id="PS51118">
    <property type="entry name" value="HTH_HXLR"/>
    <property type="match status" value="1"/>
</dbReference>
<organism evidence="5 6">
    <name type="scientific">Actinoallomurus iriomotensis</name>
    <dbReference type="NCBI Taxonomy" id="478107"/>
    <lineage>
        <taxon>Bacteria</taxon>
        <taxon>Bacillati</taxon>
        <taxon>Actinomycetota</taxon>
        <taxon>Actinomycetes</taxon>
        <taxon>Streptosporangiales</taxon>
        <taxon>Thermomonosporaceae</taxon>
        <taxon>Actinoallomurus</taxon>
    </lineage>
</organism>
<dbReference type="Proteomes" id="UP001165135">
    <property type="component" value="Unassembled WGS sequence"/>
</dbReference>
<evidence type="ECO:0000313" key="6">
    <source>
        <dbReference type="Proteomes" id="UP001165135"/>
    </source>
</evidence>
<evidence type="ECO:0000259" key="4">
    <source>
        <dbReference type="PROSITE" id="PS51118"/>
    </source>
</evidence>
<dbReference type="Gene3D" id="1.10.10.10">
    <property type="entry name" value="Winged helix-like DNA-binding domain superfamily/Winged helix DNA-binding domain"/>
    <property type="match status" value="1"/>
</dbReference>
<dbReference type="InterPro" id="IPR036390">
    <property type="entry name" value="WH_DNA-bd_sf"/>
</dbReference>
<evidence type="ECO:0000256" key="1">
    <source>
        <dbReference type="ARBA" id="ARBA00023015"/>
    </source>
</evidence>
<dbReference type="GO" id="GO:0003677">
    <property type="term" value="F:DNA binding"/>
    <property type="evidence" value="ECO:0007669"/>
    <property type="project" value="UniProtKB-KW"/>
</dbReference>
<name>A0A9W6RKK3_9ACTN</name>
<keyword evidence="2" id="KW-0238">DNA-binding</keyword>
<dbReference type="PANTHER" id="PTHR33204:SF39">
    <property type="entry name" value="TRANSCRIPTIONAL REGULATORY PROTEIN"/>
    <property type="match status" value="1"/>
</dbReference>
<keyword evidence="1" id="KW-0805">Transcription regulation</keyword>
<evidence type="ECO:0000313" key="5">
    <source>
        <dbReference type="EMBL" id="GLY77876.1"/>
    </source>
</evidence>
<feature type="domain" description="HTH hxlR-type" evidence="4">
    <location>
        <begin position="20"/>
        <end position="118"/>
    </location>
</feature>
<dbReference type="InterPro" id="IPR036388">
    <property type="entry name" value="WH-like_DNA-bd_sf"/>
</dbReference>
<dbReference type="SUPFAM" id="SSF46785">
    <property type="entry name" value="Winged helix' DNA-binding domain"/>
    <property type="match status" value="1"/>
</dbReference>
<dbReference type="PANTHER" id="PTHR33204">
    <property type="entry name" value="TRANSCRIPTIONAL REGULATOR, MARR FAMILY"/>
    <property type="match status" value="1"/>
</dbReference>
<evidence type="ECO:0000256" key="2">
    <source>
        <dbReference type="ARBA" id="ARBA00023125"/>
    </source>
</evidence>